<protein>
    <submittedName>
        <fullName evidence="1">Uncharacterized protein</fullName>
    </submittedName>
</protein>
<keyword evidence="2" id="KW-1185">Reference proteome</keyword>
<evidence type="ECO:0000313" key="2">
    <source>
        <dbReference type="Proteomes" id="UP000012024"/>
    </source>
</evidence>
<organism evidence="1 2">
    <name type="scientific">Xanthomarina gelatinilytica</name>
    <dbReference type="NCBI Taxonomy" id="1137281"/>
    <lineage>
        <taxon>Bacteria</taxon>
        <taxon>Pseudomonadati</taxon>
        <taxon>Bacteroidota</taxon>
        <taxon>Flavobacteriia</taxon>
        <taxon>Flavobacteriales</taxon>
        <taxon>Flavobacteriaceae</taxon>
        <taxon>Xanthomarina</taxon>
    </lineage>
</organism>
<dbReference type="Proteomes" id="UP000012024">
    <property type="component" value="Unassembled WGS sequence"/>
</dbReference>
<reference evidence="1 2" key="1">
    <citation type="submission" date="2012-12" db="EMBL/GenBank/DDBJ databases">
        <title>Genome assembly of Formosa sp. AK20.</title>
        <authorList>
            <person name="Kumar R."/>
            <person name="Khatri I."/>
            <person name="Vaidya B."/>
            <person name="Subramanian S."/>
            <person name="Pinnaka A."/>
        </authorList>
    </citation>
    <scope>NUCLEOTIDE SEQUENCE [LARGE SCALE GENOMIC DNA]</scope>
    <source>
        <strain evidence="1 2">AK20</strain>
    </source>
</reference>
<name>M7MJ58_9FLAO</name>
<gene>
    <name evidence="1" type="ORF">D778_02192</name>
</gene>
<dbReference type="EMBL" id="ANLA01000004">
    <property type="protein sequence ID" value="EMQ96302.1"/>
    <property type="molecule type" value="Genomic_DNA"/>
</dbReference>
<dbReference type="OrthoDB" id="1429433at2"/>
<accession>M7MJ58</accession>
<dbReference type="RefSeq" id="WP_007647881.1">
    <property type="nucleotide sequence ID" value="NZ_ANLA01000004.1"/>
</dbReference>
<dbReference type="PATRIC" id="fig|1137281.3.peg.791"/>
<dbReference type="GeneID" id="98640708"/>
<evidence type="ECO:0000313" key="1">
    <source>
        <dbReference type="EMBL" id="EMQ96302.1"/>
    </source>
</evidence>
<sequence length="189" mass="22764">MKNAFLILIFFVFNILSVPSQDFEIHEIELTDTVLISTISEYIKETKTFDSLFNHVGYVKVDIRGLNNYNKEKEIFRIYYITDSSYPLEKNDQDKSYPDYYTYIDEKLVLIYNELNRELFQYTFSCKSKKKLRKLTEPFLGPKITPKDLPKNKKERDFIKDFREQYVRFRHTELIIIEGEKPMVIKNVH</sequence>
<proteinExistence type="predicted"/>
<dbReference type="AlphaFoldDB" id="M7MJ58"/>
<comment type="caution">
    <text evidence="1">The sequence shown here is derived from an EMBL/GenBank/DDBJ whole genome shotgun (WGS) entry which is preliminary data.</text>
</comment>